<gene>
    <name evidence="1" type="ORF">F383_19249</name>
</gene>
<organism evidence="1 2">
    <name type="scientific">Gossypium arboreum</name>
    <name type="common">Tree cotton</name>
    <name type="synonym">Gossypium nanking</name>
    <dbReference type="NCBI Taxonomy" id="29729"/>
    <lineage>
        <taxon>Eukaryota</taxon>
        <taxon>Viridiplantae</taxon>
        <taxon>Streptophyta</taxon>
        <taxon>Embryophyta</taxon>
        <taxon>Tracheophyta</taxon>
        <taxon>Spermatophyta</taxon>
        <taxon>Magnoliopsida</taxon>
        <taxon>eudicotyledons</taxon>
        <taxon>Gunneridae</taxon>
        <taxon>Pentapetalae</taxon>
        <taxon>rosids</taxon>
        <taxon>malvids</taxon>
        <taxon>Malvales</taxon>
        <taxon>Malvaceae</taxon>
        <taxon>Malvoideae</taxon>
        <taxon>Gossypium</taxon>
    </lineage>
</organism>
<evidence type="ECO:0000313" key="2">
    <source>
        <dbReference type="Proteomes" id="UP000032142"/>
    </source>
</evidence>
<name>A0A0B0NLA1_GOSAR</name>
<evidence type="ECO:0000313" key="1">
    <source>
        <dbReference type="EMBL" id="KHG12599.1"/>
    </source>
</evidence>
<keyword evidence="2" id="KW-1185">Reference proteome</keyword>
<dbReference type="AlphaFoldDB" id="A0A0B0NLA1"/>
<sequence>MCTRLLVACEELSVGYYAYPTTSITCVVRSAGYYVY</sequence>
<reference evidence="2" key="1">
    <citation type="submission" date="2014-09" db="EMBL/GenBank/DDBJ databases">
        <authorList>
            <person name="Mudge J."/>
            <person name="Ramaraj T."/>
            <person name="Lindquist I.E."/>
            <person name="Bharti A.K."/>
            <person name="Sundararajan A."/>
            <person name="Cameron C.T."/>
            <person name="Woodward J.E."/>
            <person name="May G.D."/>
            <person name="Brubaker C."/>
            <person name="Broadhvest J."/>
            <person name="Wilkins T.A."/>
        </authorList>
    </citation>
    <scope>NUCLEOTIDE SEQUENCE</scope>
    <source>
        <strain evidence="2">cv. AKA8401</strain>
    </source>
</reference>
<dbReference type="EMBL" id="KN397951">
    <property type="protein sequence ID" value="KHG12599.1"/>
    <property type="molecule type" value="Genomic_DNA"/>
</dbReference>
<protein>
    <submittedName>
        <fullName evidence="1">Uncharacterized protein</fullName>
    </submittedName>
</protein>
<accession>A0A0B0NLA1</accession>
<dbReference type="Proteomes" id="UP000032142">
    <property type="component" value="Unassembled WGS sequence"/>
</dbReference>
<proteinExistence type="predicted"/>